<organism evidence="9 10">
    <name type="scientific">Ferruginibacter yonginensis</name>
    <dbReference type="NCBI Taxonomy" id="1310416"/>
    <lineage>
        <taxon>Bacteria</taxon>
        <taxon>Pseudomonadati</taxon>
        <taxon>Bacteroidota</taxon>
        <taxon>Chitinophagia</taxon>
        <taxon>Chitinophagales</taxon>
        <taxon>Chitinophagaceae</taxon>
        <taxon>Ferruginibacter</taxon>
    </lineage>
</organism>
<dbReference type="InterPro" id="IPR005490">
    <property type="entry name" value="LD_TPept_cat_dom"/>
</dbReference>
<evidence type="ECO:0000313" key="9">
    <source>
        <dbReference type="EMBL" id="MFC4263613.1"/>
    </source>
</evidence>
<comment type="pathway">
    <text evidence="1 7">Cell wall biogenesis; peptidoglycan biosynthesis.</text>
</comment>
<dbReference type="Gene3D" id="2.40.440.10">
    <property type="entry name" value="L,D-transpeptidase catalytic domain-like"/>
    <property type="match status" value="1"/>
</dbReference>
<name>A0ABV8QUQ5_9BACT</name>
<keyword evidence="3" id="KW-0808">Transferase</keyword>
<evidence type="ECO:0000256" key="1">
    <source>
        <dbReference type="ARBA" id="ARBA00004752"/>
    </source>
</evidence>
<keyword evidence="10" id="KW-1185">Reference proteome</keyword>
<comment type="similarity">
    <text evidence="2">Belongs to the YkuD family.</text>
</comment>
<feature type="domain" description="L,D-TPase catalytic" evidence="8">
    <location>
        <begin position="339"/>
        <end position="511"/>
    </location>
</feature>
<proteinExistence type="inferred from homology"/>
<dbReference type="PANTHER" id="PTHR41533">
    <property type="entry name" value="L,D-TRANSPEPTIDASE HI_1667-RELATED"/>
    <property type="match status" value="1"/>
</dbReference>
<sequence length="578" mass="66150">MCEFRFENITSCNNITDIMNPLSKLLLSFLLITTVGTVACKCKKLPPKENIVINPNEMNVAVQQQIKNLLEDVTDSIVQLSDSTTLNYYQVLQHIYAKNDYAPIWSNKEKWQPQVPALLRYIDQAALQGLFKNDYSFTKIMQLKNRLDADSVQRTNAVLWANADLLISDALATILKDLKQGRLVPDSISYKKDTSTYTSFFLINFNKIIAGSPVDTVLAYVQPQLADYKLLKNSIKQFVDSMDTKSYTFLNYPYKDSLAFLQQFKKRMAEANMPIATPTDSTALANTVKKYQQLKGLTVDGKIGNAVVKQLNLTDAYKFKTLAVTLDKYKMLPEKLPTKYIWVNLPSYNLKVWDTDTLVFESKVICGKPTTPTPLLNSAITDIIIYPTWTVPTSIITKDMLPGLKRNPNYLARKGMYLLNNKGERINPENINWSKYTKGIPYLIQQGSGDDNALGVIKFNFSNPFSVYLHDTNQRYLFKNGMRSLSHGCVRVQEWQKLANYIVRNDSMLLPKGDTLRYNTDSISNWIAAKQKHRIDVKNKIPLFIKYFSCENLKGSLKFYDDIYGEDKKLIQKYFANK</sequence>
<keyword evidence="5 7" id="KW-0573">Peptidoglycan synthesis</keyword>
<feature type="active site" description="Nucleophile" evidence="7">
    <location>
        <position position="489"/>
    </location>
</feature>
<evidence type="ECO:0000256" key="2">
    <source>
        <dbReference type="ARBA" id="ARBA00005992"/>
    </source>
</evidence>
<dbReference type="InterPro" id="IPR045380">
    <property type="entry name" value="LD_TPept_scaffold_dom"/>
</dbReference>
<dbReference type="CDD" id="cd16913">
    <property type="entry name" value="YkuD_like"/>
    <property type="match status" value="1"/>
</dbReference>
<dbReference type="InterPro" id="IPR038063">
    <property type="entry name" value="Transpep_catalytic_dom"/>
</dbReference>
<accession>A0ABV8QUQ5</accession>
<dbReference type="Pfam" id="PF20142">
    <property type="entry name" value="Scaffold"/>
    <property type="match status" value="1"/>
</dbReference>
<evidence type="ECO:0000256" key="6">
    <source>
        <dbReference type="ARBA" id="ARBA00023316"/>
    </source>
</evidence>
<comment type="caution">
    <text evidence="9">The sequence shown here is derived from an EMBL/GenBank/DDBJ whole genome shotgun (WGS) entry which is preliminary data.</text>
</comment>
<dbReference type="Proteomes" id="UP001595907">
    <property type="component" value="Unassembled WGS sequence"/>
</dbReference>
<keyword evidence="4 7" id="KW-0133">Cell shape</keyword>
<protein>
    <submittedName>
        <fullName evidence="9">Murein L,D-transpeptidase</fullName>
    </submittedName>
</protein>
<dbReference type="Pfam" id="PF03734">
    <property type="entry name" value="YkuD"/>
    <property type="match status" value="1"/>
</dbReference>
<dbReference type="EMBL" id="JBHSCZ010000003">
    <property type="protein sequence ID" value="MFC4263613.1"/>
    <property type="molecule type" value="Genomic_DNA"/>
</dbReference>
<keyword evidence="6 7" id="KW-0961">Cell wall biogenesis/degradation</keyword>
<evidence type="ECO:0000256" key="3">
    <source>
        <dbReference type="ARBA" id="ARBA00022679"/>
    </source>
</evidence>
<dbReference type="InterPro" id="IPR052905">
    <property type="entry name" value="LD-transpeptidase_YkuD-like"/>
</dbReference>
<evidence type="ECO:0000256" key="5">
    <source>
        <dbReference type="ARBA" id="ARBA00022984"/>
    </source>
</evidence>
<feature type="active site" description="Proton donor/acceptor" evidence="7">
    <location>
        <position position="470"/>
    </location>
</feature>
<evidence type="ECO:0000256" key="7">
    <source>
        <dbReference type="PROSITE-ProRule" id="PRU01373"/>
    </source>
</evidence>
<dbReference type="PANTHER" id="PTHR41533:SF2">
    <property type="entry name" value="BLR7131 PROTEIN"/>
    <property type="match status" value="1"/>
</dbReference>
<dbReference type="PROSITE" id="PS52029">
    <property type="entry name" value="LD_TPASE"/>
    <property type="match status" value="1"/>
</dbReference>
<gene>
    <name evidence="9" type="ORF">ACFOWM_12030</name>
</gene>
<dbReference type="RefSeq" id="WP_379710434.1">
    <property type="nucleotide sequence ID" value="NZ_JBHSCZ010000003.1"/>
</dbReference>
<dbReference type="SUPFAM" id="SSF141523">
    <property type="entry name" value="L,D-transpeptidase catalytic domain-like"/>
    <property type="match status" value="1"/>
</dbReference>
<evidence type="ECO:0000259" key="8">
    <source>
        <dbReference type="PROSITE" id="PS52029"/>
    </source>
</evidence>
<evidence type="ECO:0000256" key="4">
    <source>
        <dbReference type="ARBA" id="ARBA00022960"/>
    </source>
</evidence>
<reference evidence="10" key="1">
    <citation type="journal article" date="2019" name="Int. J. Syst. Evol. Microbiol.">
        <title>The Global Catalogue of Microorganisms (GCM) 10K type strain sequencing project: providing services to taxonomists for standard genome sequencing and annotation.</title>
        <authorList>
            <consortium name="The Broad Institute Genomics Platform"/>
            <consortium name="The Broad Institute Genome Sequencing Center for Infectious Disease"/>
            <person name="Wu L."/>
            <person name="Ma J."/>
        </authorList>
    </citation>
    <scope>NUCLEOTIDE SEQUENCE [LARGE SCALE GENOMIC DNA]</scope>
    <source>
        <strain evidence="10">CECT 8289</strain>
    </source>
</reference>
<evidence type="ECO:0000313" key="10">
    <source>
        <dbReference type="Proteomes" id="UP001595907"/>
    </source>
</evidence>